<feature type="domain" description="Acyl-CoA dehydrogenase C-terminal bacterial-type" evidence="1">
    <location>
        <begin position="43"/>
        <end position="299"/>
    </location>
</feature>
<dbReference type="GO" id="GO:0003995">
    <property type="term" value="F:acyl-CoA dehydrogenase activity"/>
    <property type="evidence" value="ECO:0007669"/>
    <property type="project" value="InterPro"/>
</dbReference>
<keyword evidence="3" id="KW-1185">Reference proteome</keyword>
<name>A0A0L0FQI6_9EUKA</name>
<organism evidence="2 3">
    <name type="scientific">Sphaeroforma arctica JP610</name>
    <dbReference type="NCBI Taxonomy" id="667725"/>
    <lineage>
        <taxon>Eukaryota</taxon>
        <taxon>Ichthyosporea</taxon>
        <taxon>Ichthyophonida</taxon>
        <taxon>Sphaeroforma</taxon>
    </lineage>
</organism>
<reference evidence="2 3" key="1">
    <citation type="submission" date="2011-02" db="EMBL/GenBank/DDBJ databases">
        <title>The Genome Sequence of Sphaeroforma arctica JP610.</title>
        <authorList>
            <consortium name="The Broad Institute Genome Sequencing Platform"/>
            <person name="Russ C."/>
            <person name="Cuomo C."/>
            <person name="Young S.K."/>
            <person name="Zeng Q."/>
            <person name="Gargeya S."/>
            <person name="Alvarado L."/>
            <person name="Berlin A."/>
            <person name="Chapman S.B."/>
            <person name="Chen Z."/>
            <person name="Freedman E."/>
            <person name="Gellesch M."/>
            <person name="Goldberg J."/>
            <person name="Griggs A."/>
            <person name="Gujja S."/>
            <person name="Heilman E."/>
            <person name="Heiman D."/>
            <person name="Howarth C."/>
            <person name="Mehta T."/>
            <person name="Neiman D."/>
            <person name="Pearson M."/>
            <person name="Roberts A."/>
            <person name="Saif S."/>
            <person name="Shea T."/>
            <person name="Shenoy N."/>
            <person name="Sisk P."/>
            <person name="Stolte C."/>
            <person name="Sykes S."/>
            <person name="White J."/>
            <person name="Yandava C."/>
            <person name="Burger G."/>
            <person name="Gray M.W."/>
            <person name="Holland P.W.H."/>
            <person name="King N."/>
            <person name="Lang F.B.F."/>
            <person name="Roger A.J."/>
            <person name="Ruiz-Trillo I."/>
            <person name="Haas B."/>
            <person name="Nusbaum C."/>
            <person name="Birren B."/>
        </authorList>
    </citation>
    <scope>NUCLEOTIDE SEQUENCE [LARGE SCALE GENOMIC DNA]</scope>
    <source>
        <strain evidence="2 3">JP610</strain>
    </source>
</reference>
<dbReference type="AlphaFoldDB" id="A0A0L0FQI6"/>
<dbReference type="eggNOG" id="KOG0137">
    <property type="taxonomic scope" value="Eukaryota"/>
</dbReference>
<dbReference type="RefSeq" id="XP_014152947.1">
    <property type="nucleotide sequence ID" value="XM_014297472.1"/>
</dbReference>
<evidence type="ECO:0000313" key="2">
    <source>
        <dbReference type="EMBL" id="KNC79045.1"/>
    </source>
</evidence>
<dbReference type="STRING" id="667725.A0A0L0FQI6"/>
<dbReference type="Pfam" id="PF09317">
    <property type="entry name" value="ACDH_C"/>
    <property type="match status" value="1"/>
</dbReference>
<dbReference type="EMBL" id="KQ242376">
    <property type="protein sequence ID" value="KNC79045.1"/>
    <property type="molecule type" value="Genomic_DNA"/>
</dbReference>
<dbReference type="Proteomes" id="UP000054560">
    <property type="component" value="Unassembled WGS sequence"/>
</dbReference>
<dbReference type="InterPro" id="IPR015396">
    <property type="entry name" value="FadE_C"/>
</dbReference>
<dbReference type="GO" id="GO:0033539">
    <property type="term" value="P:fatty acid beta-oxidation using acyl-CoA dehydrogenase"/>
    <property type="evidence" value="ECO:0007669"/>
    <property type="project" value="InterPro"/>
</dbReference>
<protein>
    <recommendedName>
        <fullName evidence="1">Acyl-CoA dehydrogenase C-terminal bacterial-type domain-containing protein</fullName>
    </recommendedName>
</protein>
<evidence type="ECO:0000313" key="3">
    <source>
        <dbReference type="Proteomes" id="UP000054560"/>
    </source>
</evidence>
<proteinExistence type="predicted"/>
<gene>
    <name evidence="2" type="ORF">SARC_08550</name>
</gene>
<accession>A0A0L0FQI6</accession>
<sequence length="333" mass="38066">MPSHSPVVFGQLSVYQILTILVEYLYKSKVCVSGDLYKSKGLIRSHPNVLDLLKTVHAGDDVKGFTKQVKLLVRHATANTSRSLAMAVTRQRFTSNKLAYYESQMARLAANFAITSDMAMSIGGQLKFAEFISGRYADVLSNLYLGYANLWYYKNYYAEGHDELLTVSMEQILYDTQNSIYDISNNFPIRPVGWAMKAITFPFGKCYSAPTDDMRRAAASTITTPTEVRDQFKQNMFISKTPEDRLAMLEEAFPLAIQADDILKSLRKQRRDASESEAKVIDYVDELREKIIQVDSHEVLGRQYWEREILGKVWLLRAFVRGIEIRVLGFWDV</sequence>
<dbReference type="GeneID" id="25909054"/>
<evidence type="ECO:0000259" key="1">
    <source>
        <dbReference type="Pfam" id="PF09317"/>
    </source>
</evidence>